<dbReference type="RefSeq" id="WP_194041607.1">
    <property type="nucleotide sequence ID" value="NZ_JADEXF010000090.1"/>
</dbReference>
<dbReference type="EMBL" id="JADEXF010000090">
    <property type="protein sequence ID" value="MBE9104197.1"/>
    <property type="molecule type" value="Genomic_DNA"/>
</dbReference>
<comment type="caution">
    <text evidence="2">The sequence shown here is derived from an EMBL/GenBank/DDBJ whole genome shotgun (WGS) entry which is preliminary data.</text>
</comment>
<proteinExistence type="predicted"/>
<evidence type="ECO:0000313" key="2">
    <source>
        <dbReference type="EMBL" id="MBE9104197.1"/>
    </source>
</evidence>
<gene>
    <name evidence="2" type="ORF">IQ229_04355</name>
</gene>
<keyword evidence="1" id="KW-0812">Transmembrane</keyword>
<feature type="transmembrane region" description="Helical" evidence="1">
    <location>
        <begin position="20"/>
        <end position="36"/>
    </location>
</feature>
<evidence type="ECO:0000256" key="1">
    <source>
        <dbReference type="SAM" id="Phobius"/>
    </source>
</evidence>
<keyword evidence="3" id="KW-1185">Reference proteome</keyword>
<keyword evidence="1" id="KW-1133">Transmembrane helix</keyword>
<reference evidence="2 3" key="1">
    <citation type="submission" date="2020-10" db="EMBL/GenBank/DDBJ databases">
        <authorList>
            <person name="Castelo-Branco R."/>
            <person name="Eusebio N."/>
            <person name="Adriana R."/>
            <person name="Vieira A."/>
            <person name="Brugerolle De Fraissinette N."/>
            <person name="Rezende De Castro R."/>
            <person name="Schneider M.P."/>
            <person name="Vasconcelos V."/>
            <person name="Leao P.N."/>
        </authorList>
    </citation>
    <scope>NUCLEOTIDE SEQUENCE [LARGE SCALE GENOMIC DNA]</scope>
    <source>
        <strain evidence="2 3">LEGE 07299</strain>
    </source>
</reference>
<protein>
    <recommendedName>
        <fullName evidence="4">Transposase</fullName>
    </recommendedName>
</protein>
<dbReference type="Proteomes" id="UP000647836">
    <property type="component" value="Unassembled WGS sequence"/>
</dbReference>
<evidence type="ECO:0000313" key="3">
    <source>
        <dbReference type="Proteomes" id="UP000647836"/>
    </source>
</evidence>
<accession>A0ABR9TUX3</accession>
<name>A0ABR9TUX3_9NOSO</name>
<sequence>MLSLKAHEPSPILDSLSENAPELVLIMLLNAIAYGGRLRDRKKSC</sequence>
<organism evidence="2 3">
    <name type="scientific">Nostoc cf. edaphicum LEGE 07299</name>
    <dbReference type="NCBI Taxonomy" id="2777974"/>
    <lineage>
        <taxon>Bacteria</taxon>
        <taxon>Bacillati</taxon>
        <taxon>Cyanobacteriota</taxon>
        <taxon>Cyanophyceae</taxon>
        <taxon>Nostocales</taxon>
        <taxon>Nostocaceae</taxon>
        <taxon>Nostoc</taxon>
    </lineage>
</organism>
<keyword evidence="1" id="KW-0472">Membrane</keyword>
<evidence type="ECO:0008006" key="4">
    <source>
        <dbReference type="Google" id="ProtNLM"/>
    </source>
</evidence>